<evidence type="ECO:0000259" key="2">
    <source>
        <dbReference type="PROSITE" id="PS00524"/>
    </source>
</evidence>
<feature type="non-terminal residue" evidence="3">
    <location>
        <position position="1"/>
    </location>
</feature>
<name>A0A3R5Q2H9_MYTGA</name>
<dbReference type="SUPFAM" id="SSF90188">
    <property type="entry name" value="Somatomedin B domain"/>
    <property type="match status" value="1"/>
</dbReference>
<dbReference type="Pfam" id="PF01033">
    <property type="entry name" value="Somatomedin_B"/>
    <property type="match status" value="1"/>
</dbReference>
<feature type="domain" description="SMB" evidence="2">
    <location>
        <begin position="3"/>
        <end position="23"/>
    </location>
</feature>
<dbReference type="PROSITE" id="PS00524">
    <property type="entry name" value="SMB_1"/>
    <property type="match status" value="1"/>
</dbReference>
<accession>A0A3R5Q2H9</accession>
<reference evidence="3 4" key="1">
    <citation type="journal article" date="2016" name="PLoS ONE">
        <title>A First Insight into the Genome of the Filter-Feeder Mussel Mytilus galloprovincialis.</title>
        <authorList>
            <person name="Murgarella M."/>
            <person name="Puiu D."/>
            <person name="Novoa B."/>
            <person name="Figueras A."/>
            <person name="Posada D."/>
            <person name="Canchaya C."/>
        </authorList>
    </citation>
    <scope>NUCLEOTIDE SEQUENCE [LARGE SCALE GENOMIC DNA]</scope>
    <source>
        <tissue evidence="3">Muscle</tissue>
    </source>
</reference>
<evidence type="ECO:0000256" key="1">
    <source>
        <dbReference type="ARBA" id="ARBA00023157"/>
    </source>
</evidence>
<dbReference type="Gene3D" id="4.10.410.20">
    <property type="match status" value="1"/>
</dbReference>
<dbReference type="AlphaFoldDB" id="A0A3R5Q2H9"/>
<keyword evidence="4" id="KW-1185">Reference proteome</keyword>
<keyword evidence="1" id="KW-1015">Disulfide bond</keyword>
<dbReference type="Proteomes" id="UP000266721">
    <property type="component" value="Unassembled WGS sequence"/>
</dbReference>
<gene>
    <name evidence="3" type="ORF">AM593_06153</name>
</gene>
<protein>
    <recommendedName>
        <fullName evidence="2">SMB domain-containing protein</fullName>
    </recommendedName>
</protein>
<organism evidence="3 4">
    <name type="scientific">Mytilus galloprovincialis</name>
    <name type="common">Mediterranean mussel</name>
    <dbReference type="NCBI Taxonomy" id="29158"/>
    <lineage>
        <taxon>Eukaryota</taxon>
        <taxon>Metazoa</taxon>
        <taxon>Spiralia</taxon>
        <taxon>Lophotrochozoa</taxon>
        <taxon>Mollusca</taxon>
        <taxon>Bivalvia</taxon>
        <taxon>Autobranchia</taxon>
        <taxon>Pteriomorphia</taxon>
        <taxon>Mytilida</taxon>
        <taxon>Mytiloidea</taxon>
        <taxon>Mytilidae</taxon>
        <taxon>Mytilinae</taxon>
        <taxon>Mytilus</taxon>
    </lineage>
</organism>
<evidence type="ECO:0000313" key="3">
    <source>
        <dbReference type="EMBL" id="OPL20773.1"/>
    </source>
</evidence>
<sequence length="48" mass="5409">LPCQCNSGCVAANNCCDDYQWKCYVLIMTAVVKDHAVTRTMEDFVHVI</sequence>
<proteinExistence type="predicted"/>
<dbReference type="EMBL" id="KV600749">
    <property type="protein sequence ID" value="OPL20773.1"/>
    <property type="molecule type" value="Genomic_DNA"/>
</dbReference>
<dbReference type="InterPro" id="IPR036024">
    <property type="entry name" value="Somatomedin_B-like_dom_sf"/>
</dbReference>
<dbReference type="InterPro" id="IPR001212">
    <property type="entry name" value="Somatomedin_B_dom"/>
</dbReference>
<evidence type="ECO:0000313" key="4">
    <source>
        <dbReference type="Proteomes" id="UP000266721"/>
    </source>
</evidence>